<evidence type="ECO:0000313" key="3">
    <source>
        <dbReference type="Proteomes" id="UP001561046"/>
    </source>
</evidence>
<feature type="chain" id="PRO_5046475763" evidence="1">
    <location>
        <begin position="17"/>
        <end position="293"/>
    </location>
</feature>
<dbReference type="InterPro" id="IPR036514">
    <property type="entry name" value="SGNH_hydro_sf"/>
</dbReference>
<feature type="signal peptide" evidence="1">
    <location>
        <begin position="1"/>
        <end position="16"/>
    </location>
</feature>
<dbReference type="Pfam" id="PF00657">
    <property type="entry name" value="Lipase_GDSL"/>
    <property type="match status" value="1"/>
</dbReference>
<protein>
    <submittedName>
        <fullName evidence="2">SGNH/GDSL hydrolase family protein</fullName>
    </submittedName>
</protein>
<name>A0ABV3ZZT8_9BURK</name>
<organism evidence="2 3">
    <name type="scientific">Comamonas guangdongensis</name>
    <dbReference type="NCBI Taxonomy" id="510515"/>
    <lineage>
        <taxon>Bacteria</taxon>
        <taxon>Pseudomonadati</taxon>
        <taxon>Pseudomonadota</taxon>
        <taxon>Betaproteobacteria</taxon>
        <taxon>Burkholderiales</taxon>
        <taxon>Comamonadaceae</taxon>
        <taxon>Comamonas</taxon>
    </lineage>
</organism>
<comment type="caution">
    <text evidence="2">The sequence shown here is derived from an EMBL/GenBank/DDBJ whole genome shotgun (WGS) entry which is preliminary data.</text>
</comment>
<dbReference type="SUPFAM" id="SSF52266">
    <property type="entry name" value="SGNH hydrolase"/>
    <property type="match status" value="1"/>
</dbReference>
<reference evidence="2 3" key="1">
    <citation type="journal article" date="2013" name="Int. J. Syst. Evol. Microbiol.">
        <title>Comamonas guangdongensis sp. nov., isolated from subterranean forest sediment, and emended description of the genus Comamonas.</title>
        <authorList>
            <person name="Zhang J."/>
            <person name="Wang Y."/>
            <person name="Zhou S."/>
            <person name="Wu C."/>
            <person name="He J."/>
            <person name="Li F."/>
        </authorList>
    </citation>
    <scope>NUCLEOTIDE SEQUENCE [LARGE SCALE GENOMIC DNA]</scope>
    <source>
        <strain evidence="2 3">CCTCC AB2011133</strain>
    </source>
</reference>
<dbReference type="InterPro" id="IPR001087">
    <property type="entry name" value="GDSL"/>
</dbReference>
<keyword evidence="2" id="KW-0378">Hydrolase</keyword>
<keyword evidence="3" id="KW-1185">Reference proteome</keyword>
<dbReference type="EMBL" id="JBFYGN010000034">
    <property type="protein sequence ID" value="MEX8195137.1"/>
    <property type="molecule type" value="Genomic_DNA"/>
</dbReference>
<evidence type="ECO:0000256" key="1">
    <source>
        <dbReference type="SAM" id="SignalP"/>
    </source>
</evidence>
<dbReference type="Gene3D" id="3.40.50.1110">
    <property type="entry name" value="SGNH hydrolase"/>
    <property type="match status" value="1"/>
</dbReference>
<gene>
    <name evidence="2" type="ORF">AB6724_20075</name>
</gene>
<dbReference type="Proteomes" id="UP001561046">
    <property type="component" value="Unassembled WGS sequence"/>
</dbReference>
<dbReference type="RefSeq" id="WP_369340315.1">
    <property type="nucleotide sequence ID" value="NZ_JBFYGN010000034.1"/>
</dbReference>
<evidence type="ECO:0000313" key="2">
    <source>
        <dbReference type="EMBL" id="MEX8195137.1"/>
    </source>
</evidence>
<sequence>MKSALSLGLFSLLAIAAPIVHSEIYTLGDSLSDAGSLGITYTDPSGVNPLVSGKTWIQDLTSSTPAFCDDRKQCPWDPRTYYYRDGNNYAVGGAGVMFDSTDSHTPNTFTSLGSQISALINSGKLKGGDAITILMGSNDVLAAATKPGSSQAVVNAATSFVHYVSVLAAQPSHPHIYVFTLPDLGQSPFGRSTADSGASLSQLAQIFNSEITAGLRNTSGVKFVISSTIFGELSQQLLNYPIYCTKVIDTAHACGSTANPVLQGPVNLLFADPLHPSRVAHAMIADRVRNVIK</sequence>
<dbReference type="GO" id="GO:0016787">
    <property type="term" value="F:hydrolase activity"/>
    <property type="evidence" value="ECO:0007669"/>
    <property type="project" value="UniProtKB-KW"/>
</dbReference>
<accession>A0ABV3ZZT8</accession>
<keyword evidence="1" id="KW-0732">Signal</keyword>
<proteinExistence type="predicted"/>